<protein>
    <recommendedName>
        <fullName evidence="1">ESPR domain-containing protein</fullName>
    </recommendedName>
</protein>
<feature type="non-terminal residue" evidence="2">
    <location>
        <position position="50"/>
    </location>
</feature>
<dbReference type="AlphaFoldDB" id="A0A5U3BUQ0"/>
<gene>
    <name evidence="2" type="ORF">UA53_25305</name>
</gene>
<dbReference type="InterPro" id="IPR024973">
    <property type="entry name" value="ESPR"/>
</dbReference>
<sequence>MNRIYKLKFDKRRNELVIVSEITAGAGKERSTGHIADLTALSPFRKLLGT</sequence>
<reference evidence="2" key="1">
    <citation type="submission" date="2018-07" db="EMBL/GenBank/DDBJ databases">
        <authorList>
            <consortium name="GenomeTrakr network: Whole genome sequencing for foodborne pathogen traceback"/>
        </authorList>
    </citation>
    <scope>NUCLEOTIDE SEQUENCE</scope>
    <source>
        <strain evidence="2">CFSAN028033</strain>
    </source>
</reference>
<dbReference type="EMBL" id="AAGLKZ010000066">
    <property type="protein sequence ID" value="EBP3428765.1"/>
    <property type="molecule type" value="Genomic_DNA"/>
</dbReference>
<proteinExistence type="predicted"/>
<feature type="domain" description="ESPR" evidence="1">
    <location>
        <begin position="1"/>
        <end position="44"/>
    </location>
</feature>
<name>A0A5U3BUQ0_SALER</name>
<comment type="caution">
    <text evidence="2">The sequence shown here is derived from an EMBL/GenBank/DDBJ whole genome shotgun (WGS) entry which is preliminary data.</text>
</comment>
<accession>A0A5U3BUQ0</accession>
<dbReference type="Pfam" id="PF13018">
    <property type="entry name" value="ESPR"/>
    <property type="match status" value="1"/>
</dbReference>
<evidence type="ECO:0000259" key="1">
    <source>
        <dbReference type="Pfam" id="PF13018"/>
    </source>
</evidence>
<organism evidence="2">
    <name type="scientific">Salmonella enterica</name>
    <name type="common">Salmonella choleraesuis</name>
    <dbReference type="NCBI Taxonomy" id="28901"/>
    <lineage>
        <taxon>Bacteria</taxon>
        <taxon>Pseudomonadati</taxon>
        <taxon>Pseudomonadota</taxon>
        <taxon>Gammaproteobacteria</taxon>
        <taxon>Enterobacterales</taxon>
        <taxon>Enterobacteriaceae</taxon>
        <taxon>Salmonella</taxon>
    </lineage>
</organism>
<evidence type="ECO:0000313" key="2">
    <source>
        <dbReference type="EMBL" id="EBP3428765.1"/>
    </source>
</evidence>